<name>A0A3N0W378_9FLAO</name>
<organism evidence="2 3">
    <name type="scientific">Chryseobacterium daecheongense</name>
    <dbReference type="NCBI Taxonomy" id="192389"/>
    <lineage>
        <taxon>Bacteria</taxon>
        <taxon>Pseudomonadati</taxon>
        <taxon>Bacteroidota</taxon>
        <taxon>Flavobacteriia</taxon>
        <taxon>Flavobacteriales</taxon>
        <taxon>Weeksellaceae</taxon>
        <taxon>Chryseobacterium group</taxon>
        <taxon>Chryseobacterium</taxon>
    </lineage>
</organism>
<keyword evidence="1" id="KW-0472">Membrane</keyword>
<dbReference type="Proteomes" id="UP000269375">
    <property type="component" value="Unassembled WGS sequence"/>
</dbReference>
<sequence>MTIFFSPNQEFNPSLFRLKFLSRNILKENEEKKLKKRKKESLLKMSVAFCQGFWKIFFAYIFIRKKIF</sequence>
<dbReference type="EMBL" id="RJTX01000001">
    <property type="protein sequence ID" value="ROH99519.1"/>
    <property type="molecule type" value="Genomic_DNA"/>
</dbReference>
<evidence type="ECO:0000313" key="3">
    <source>
        <dbReference type="Proteomes" id="UP000269375"/>
    </source>
</evidence>
<keyword evidence="1" id="KW-1133">Transmembrane helix</keyword>
<feature type="transmembrane region" description="Helical" evidence="1">
    <location>
        <begin position="42"/>
        <end position="63"/>
    </location>
</feature>
<evidence type="ECO:0000256" key="1">
    <source>
        <dbReference type="SAM" id="Phobius"/>
    </source>
</evidence>
<accession>A0A3N0W378</accession>
<protein>
    <submittedName>
        <fullName evidence="2">Uncharacterized protein</fullName>
    </submittedName>
</protein>
<keyword evidence="1" id="KW-0812">Transmembrane</keyword>
<gene>
    <name evidence="2" type="ORF">EGI05_01090</name>
</gene>
<proteinExistence type="predicted"/>
<comment type="caution">
    <text evidence="2">The sequence shown here is derived from an EMBL/GenBank/DDBJ whole genome shotgun (WGS) entry which is preliminary data.</text>
</comment>
<evidence type="ECO:0000313" key="2">
    <source>
        <dbReference type="EMBL" id="ROH99519.1"/>
    </source>
</evidence>
<reference evidence="3" key="1">
    <citation type="submission" date="2018-11" db="EMBL/GenBank/DDBJ databases">
        <title>Proposal to divide the Flavobacteriaceae and reorganize its genera based on Amino Acid Identity values calculated from whole genome sequences.</title>
        <authorList>
            <person name="Nicholson A.C."/>
            <person name="Gulvik C.A."/>
            <person name="Whitney A.M."/>
            <person name="Humrighouse B.W."/>
            <person name="Bell M."/>
            <person name="Holmes B."/>
            <person name="Steigerwalt A."/>
            <person name="Villarma A."/>
            <person name="Sheth M."/>
            <person name="Batra D."/>
            <person name="Pryor J."/>
            <person name="Bernardet J.-F."/>
            <person name="Hugo C."/>
            <person name="Kampfer P."/>
            <person name="Newman J."/>
            <person name="Mcquiston J.R."/>
        </authorList>
    </citation>
    <scope>NUCLEOTIDE SEQUENCE [LARGE SCALE GENOMIC DNA]</scope>
    <source>
        <strain evidence="3">DSM 15235</strain>
    </source>
</reference>
<dbReference type="AlphaFoldDB" id="A0A3N0W378"/>